<dbReference type="Gene3D" id="2.60.120.10">
    <property type="entry name" value="Jelly Rolls"/>
    <property type="match status" value="2"/>
</dbReference>
<dbReference type="SUPFAM" id="SSF51182">
    <property type="entry name" value="RmlC-like cupins"/>
    <property type="match status" value="1"/>
</dbReference>
<dbReference type="AlphaFoldDB" id="A0A932LYC2"/>
<protein>
    <recommendedName>
        <fullName evidence="3">Cupin domain-containing protein</fullName>
    </recommendedName>
</protein>
<dbReference type="Proteomes" id="UP000741360">
    <property type="component" value="Unassembled WGS sequence"/>
</dbReference>
<dbReference type="PANTHER" id="PTHR41517">
    <property type="entry name" value="1,2-DIOXYGENASE PROTEIN-RELATED"/>
    <property type="match status" value="1"/>
</dbReference>
<dbReference type="InterPro" id="IPR014710">
    <property type="entry name" value="RmlC-like_jellyroll"/>
</dbReference>
<sequence>MVSKAQSRQDPAYDKFMKEQEIPVVEGWYVRQVRDLELKPWKRLGGKGTFVQLHGQEYLTGIYVVEIPQGEALHREKHLYEEQYFIVEGAGSTEVWTYDGRRQSFSWQKGALFGIPLNAQHRLINEGSDPVLAVASTSAPLVMDLFHDSIFIFESDYQFTSRYDGRPDYFQTREVVTASSDAHGGRREFLDCNFIPDVQQVLLHDQFTKGGSYRVMSYNLVENVLSGHIARWAPGQYVKAHAHGGGAVLMPLQGKGYSLMWPPVAGLRPYESGNVHKVVRVEWEDGSLFSPPTAWWHQHMCISKEDVLVVALRYGDAKHPVGFFQAGAGEGSASLSMVSIREGGTMIDFDLEDPHIRREFKAVLQAEGTPYGMSPED</sequence>
<evidence type="ECO:0008006" key="3">
    <source>
        <dbReference type="Google" id="ProtNLM"/>
    </source>
</evidence>
<comment type="caution">
    <text evidence="1">The sequence shown here is derived from an EMBL/GenBank/DDBJ whole genome shotgun (WGS) entry which is preliminary data.</text>
</comment>
<accession>A0A932LYC2</accession>
<name>A0A932LYC2_UNCTE</name>
<reference evidence="1" key="1">
    <citation type="submission" date="2020-07" db="EMBL/GenBank/DDBJ databases">
        <title>Huge and variable diversity of episymbiotic CPR bacteria and DPANN archaea in groundwater ecosystems.</title>
        <authorList>
            <person name="He C.Y."/>
            <person name="Keren R."/>
            <person name="Whittaker M."/>
            <person name="Farag I.F."/>
            <person name="Doudna J."/>
            <person name="Cate J.H.D."/>
            <person name="Banfield J.F."/>
        </authorList>
    </citation>
    <scope>NUCLEOTIDE SEQUENCE</scope>
    <source>
        <strain evidence="1">NC_groundwater_717_Ag_S-0.2um_59_8</strain>
    </source>
</reference>
<dbReference type="EMBL" id="JACPSX010000006">
    <property type="protein sequence ID" value="MBI3013523.1"/>
    <property type="molecule type" value="Genomic_DNA"/>
</dbReference>
<proteinExistence type="predicted"/>
<dbReference type="GO" id="GO:0051213">
    <property type="term" value="F:dioxygenase activity"/>
    <property type="evidence" value="ECO:0007669"/>
    <property type="project" value="InterPro"/>
</dbReference>
<dbReference type="InterPro" id="IPR047183">
    <property type="entry name" value="GDO-like"/>
</dbReference>
<evidence type="ECO:0000313" key="2">
    <source>
        <dbReference type="Proteomes" id="UP000741360"/>
    </source>
</evidence>
<evidence type="ECO:0000313" key="1">
    <source>
        <dbReference type="EMBL" id="MBI3013523.1"/>
    </source>
</evidence>
<gene>
    <name evidence="1" type="ORF">HYY65_00330</name>
</gene>
<organism evidence="1 2">
    <name type="scientific">Tectimicrobiota bacterium</name>
    <dbReference type="NCBI Taxonomy" id="2528274"/>
    <lineage>
        <taxon>Bacteria</taxon>
        <taxon>Pseudomonadati</taxon>
        <taxon>Nitrospinota/Tectimicrobiota group</taxon>
        <taxon>Candidatus Tectimicrobiota</taxon>
    </lineage>
</organism>
<dbReference type="InterPro" id="IPR011051">
    <property type="entry name" value="RmlC_Cupin_sf"/>
</dbReference>
<dbReference type="PANTHER" id="PTHR41517:SF1">
    <property type="entry name" value="CUPIN"/>
    <property type="match status" value="1"/>
</dbReference>